<evidence type="ECO:0000313" key="1">
    <source>
        <dbReference type="EMBL" id="GAH41804.1"/>
    </source>
</evidence>
<dbReference type="AlphaFoldDB" id="X1GJK2"/>
<reference evidence="1" key="1">
    <citation type="journal article" date="2014" name="Front. Microbiol.">
        <title>High frequency of phylogenetically diverse reductive dehalogenase-homologous genes in deep subseafloor sedimentary metagenomes.</title>
        <authorList>
            <person name="Kawai M."/>
            <person name="Futagami T."/>
            <person name="Toyoda A."/>
            <person name="Takaki Y."/>
            <person name="Nishi S."/>
            <person name="Hori S."/>
            <person name="Arai W."/>
            <person name="Tsubouchi T."/>
            <person name="Morono Y."/>
            <person name="Uchiyama I."/>
            <person name="Ito T."/>
            <person name="Fujiyama A."/>
            <person name="Inagaki F."/>
            <person name="Takami H."/>
        </authorList>
    </citation>
    <scope>NUCLEOTIDE SEQUENCE</scope>
    <source>
        <strain evidence="1">Expedition CK06-06</strain>
    </source>
</reference>
<protein>
    <submittedName>
        <fullName evidence="1">Uncharacterized protein</fullName>
    </submittedName>
</protein>
<name>X1GJK2_9ZZZZ</name>
<comment type="caution">
    <text evidence="1">The sequence shown here is derived from an EMBL/GenBank/DDBJ whole genome shotgun (WGS) entry which is preliminary data.</text>
</comment>
<accession>X1GJK2</accession>
<sequence>MRKIDVSGYLVKLKTPAGEMHDIQYDVKEMLVGILLHSSLQLTGIELHARMPIADKIKKHDLSKGELLLEEDEYSKLLSAVKTIQGFGMNDAEMVRRIIEAEEVAVKEAVK</sequence>
<organism evidence="1">
    <name type="scientific">marine sediment metagenome</name>
    <dbReference type="NCBI Taxonomy" id="412755"/>
    <lineage>
        <taxon>unclassified sequences</taxon>
        <taxon>metagenomes</taxon>
        <taxon>ecological metagenomes</taxon>
    </lineage>
</organism>
<gene>
    <name evidence="1" type="ORF">S03H2_23012</name>
</gene>
<proteinExistence type="predicted"/>
<dbReference type="EMBL" id="BARU01012489">
    <property type="protein sequence ID" value="GAH41804.1"/>
    <property type="molecule type" value="Genomic_DNA"/>
</dbReference>